<reference evidence="2" key="1">
    <citation type="submission" date="2022-10" db="EMBL/GenBank/DDBJ databases">
        <title>Culturing micro-colonial fungi from biological soil crusts in the Mojave desert and describing Neophaeococcomyces mojavensis, and introducing the new genera and species Taxawa tesnikishii.</title>
        <authorList>
            <person name="Kurbessoian T."/>
            <person name="Stajich J.E."/>
        </authorList>
    </citation>
    <scope>NUCLEOTIDE SEQUENCE</scope>
    <source>
        <strain evidence="2">TK_41</strain>
    </source>
</reference>
<feature type="domain" description="Clr5" evidence="1">
    <location>
        <begin position="14"/>
        <end position="66"/>
    </location>
</feature>
<evidence type="ECO:0000313" key="2">
    <source>
        <dbReference type="EMBL" id="KAJ9615304.1"/>
    </source>
</evidence>
<gene>
    <name evidence="2" type="ORF">H2200_001379</name>
</gene>
<keyword evidence="3" id="KW-1185">Reference proteome</keyword>
<dbReference type="PANTHER" id="PTHR38788:SF3">
    <property type="entry name" value="CLR5 DOMAIN-CONTAINING PROTEIN"/>
    <property type="match status" value="1"/>
</dbReference>
<protein>
    <recommendedName>
        <fullName evidence="1">Clr5 domain-containing protein</fullName>
    </recommendedName>
</protein>
<comment type="caution">
    <text evidence="2">The sequence shown here is derived from an EMBL/GenBank/DDBJ whole genome shotgun (WGS) entry which is preliminary data.</text>
</comment>
<dbReference type="PANTHER" id="PTHR38788">
    <property type="entry name" value="CLR5 DOMAIN-CONTAINING PROTEIN"/>
    <property type="match status" value="1"/>
</dbReference>
<accession>A0AA38XKS8</accession>
<dbReference type="Proteomes" id="UP001172673">
    <property type="component" value="Unassembled WGS sequence"/>
</dbReference>
<evidence type="ECO:0000313" key="3">
    <source>
        <dbReference type="Proteomes" id="UP001172673"/>
    </source>
</evidence>
<evidence type="ECO:0000259" key="1">
    <source>
        <dbReference type="Pfam" id="PF14420"/>
    </source>
</evidence>
<proteinExistence type="predicted"/>
<name>A0AA38XKS8_9EURO</name>
<dbReference type="AlphaFoldDB" id="A0AA38XKS8"/>
<dbReference type="InterPro" id="IPR025676">
    <property type="entry name" value="Clr5_dom"/>
</dbReference>
<organism evidence="2 3">
    <name type="scientific">Cladophialophora chaetospira</name>
    <dbReference type="NCBI Taxonomy" id="386627"/>
    <lineage>
        <taxon>Eukaryota</taxon>
        <taxon>Fungi</taxon>
        <taxon>Dikarya</taxon>
        <taxon>Ascomycota</taxon>
        <taxon>Pezizomycotina</taxon>
        <taxon>Eurotiomycetes</taxon>
        <taxon>Chaetothyriomycetidae</taxon>
        <taxon>Chaetothyriales</taxon>
        <taxon>Herpotrichiellaceae</taxon>
        <taxon>Cladophialophora</taxon>
    </lineage>
</organism>
<dbReference type="Pfam" id="PF14420">
    <property type="entry name" value="Clr5"/>
    <property type="match status" value="1"/>
</dbReference>
<sequence length="78" mass="9098">MGTKRPSGGSWASAAEWERYQSTITDMYIDQNLTLNAVIGKMKTEHGFYATKTMYKRRFEKWGAEKYLKALMFSRFSV</sequence>
<dbReference type="EMBL" id="JAPDRK010000002">
    <property type="protein sequence ID" value="KAJ9615304.1"/>
    <property type="molecule type" value="Genomic_DNA"/>
</dbReference>